<dbReference type="AlphaFoldDB" id="A0A1A8WNP9"/>
<proteinExistence type="predicted"/>
<evidence type="ECO:0000313" key="2">
    <source>
        <dbReference type="Proteomes" id="UP000078560"/>
    </source>
</evidence>
<organism evidence="1 2">
    <name type="scientific">Plasmodium ovale curtisi</name>
    <dbReference type="NCBI Taxonomy" id="864141"/>
    <lineage>
        <taxon>Eukaryota</taxon>
        <taxon>Sar</taxon>
        <taxon>Alveolata</taxon>
        <taxon>Apicomplexa</taxon>
        <taxon>Aconoidasida</taxon>
        <taxon>Haemosporida</taxon>
        <taxon>Plasmodiidae</taxon>
        <taxon>Plasmodium</taxon>
        <taxon>Plasmodium (Plasmodium)</taxon>
    </lineage>
</organism>
<protein>
    <submittedName>
        <fullName evidence="1">PIR Superfamily Protein</fullName>
    </submittedName>
</protein>
<dbReference type="Proteomes" id="UP000078560">
    <property type="component" value="Unassembled WGS sequence"/>
</dbReference>
<sequence length="349" mass="40597">MPLEIQTIYNAAYSNCIYKHKLDSYKNDGELENNDSCSEFTNSNLINQDESQKICKAVILFLSHLKEYKVVTYGDTVYGNTSNGDSAHGDSAHGDSAHGDIAHGDTAYGDTAYGDTAYGDTTYGDTTYRDNGCKYLFYWLYNHVLQNRQTIENVLNIYKDLYRIYTQNHDKFNTFDKYINEMNEHTSYRLVKLTNLYNELDKFFTQNEEKKEKTACNSYSLVTYFSYVDECQNGYDNDFCDELKNFRKKYNSFIKNVIKCEEKYLLPPVERIDAVDMTIIPFSFISVTSLILPILYKFTAFGPWISRLIGKKENILEYINEETHHTLNTYEIGNDNSNMPNYNIAYNSY</sequence>
<dbReference type="InterPro" id="IPR008780">
    <property type="entry name" value="Plasmodium_Vir"/>
</dbReference>
<accession>A0A1A8WNP9</accession>
<reference evidence="2" key="1">
    <citation type="submission" date="2016-05" db="EMBL/GenBank/DDBJ databases">
        <authorList>
            <person name="Naeem Raeece"/>
        </authorList>
    </citation>
    <scope>NUCLEOTIDE SEQUENCE [LARGE SCALE GENOMIC DNA]</scope>
</reference>
<evidence type="ECO:0000313" key="1">
    <source>
        <dbReference type="EMBL" id="SBS94507.1"/>
    </source>
</evidence>
<dbReference type="EMBL" id="FLQU01001791">
    <property type="protein sequence ID" value="SBS94507.1"/>
    <property type="molecule type" value="Genomic_DNA"/>
</dbReference>
<gene>
    <name evidence="1" type="ORF">POVCU2_0088640</name>
</gene>
<dbReference type="Pfam" id="PF05795">
    <property type="entry name" value="Plasmodium_Vir"/>
    <property type="match status" value="1"/>
</dbReference>
<name>A0A1A8WNP9_PLAOA</name>